<organism evidence="1 2">
    <name type="scientific">Eshraghiella crossota DSM 2876</name>
    <dbReference type="NCBI Taxonomy" id="511680"/>
    <lineage>
        <taxon>Bacteria</taxon>
        <taxon>Bacillati</taxon>
        <taxon>Bacillota</taxon>
        <taxon>Clostridia</taxon>
        <taxon>Lachnospirales</taxon>
        <taxon>Lachnospiraceae</taxon>
        <taxon>Eshraghiella</taxon>
    </lineage>
</organism>
<dbReference type="EMBL" id="ABWN01000043">
    <property type="protein sequence ID" value="EFF67311.1"/>
    <property type="molecule type" value="Genomic_DNA"/>
</dbReference>
<dbReference type="PROSITE" id="PS51257">
    <property type="entry name" value="PROKAR_LIPOPROTEIN"/>
    <property type="match status" value="1"/>
</dbReference>
<reference evidence="1 2" key="1">
    <citation type="submission" date="2010-02" db="EMBL/GenBank/DDBJ databases">
        <authorList>
            <person name="Weinstock G."/>
            <person name="Sodergren E."/>
            <person name="Clifton S."/>
            <person name="Fulton L."/>
            <person name="Fulton B."/>
            <person name="Courtney L."/>
            <person name="Fronick C."/>
            <person name="Harrison M."/>
            <person name="Strong C."/>
            <person name="Farmer C."/>
            <person name="Delahaunty K."/>
            <person name="Markovic C."/>
            <person name="Hall O."/>
            <person name="Minx P."/>
            <person name="Tomlinson C."/>
            <person name="Mitreva M."/>
            <person name="Nelson J."/>
            <person name="Hou S."/>
            <person name="Wollam A."/>
            <person name="Pepin K.H."/>
            <person name="Johnson M."/>
            <person name="Bhonagiri V."/>
            <person name="Zhang X."/>
            <person name="Suruliraj S."/>
            <person name="Warren W."/>
            <person name="Chinwalla A."/>
            <person name="Mardis E.R."/>
            <person name="Wilson R.K."/>
        </authorList>
    </citation>
    <scope>NUCLEOTIDE SEQUENCE [LARGE SCALE GENOMIC DNA]</scope>
    <source>
        <strain evidence="1 2">DSM 2876</strain>
    </source>
</reference>
<gene>
    <name evidence="1" type="ORF">BUTYVIB_02509</name>
</gene>
<dbReference type="Proteomes" id="UP000006238">
    <property type="component" value="Unassembled WGS sequence"/>
</dbReference>
<protein>
    <submittedName>
        <fullName evidence="1">Uncharacterized protein</fullName>
    </submittedName>
</protein>
<name>D4S330_9FIRM</name>
<dbReference type="STRING" id="45851.BHV86_03650"/>
<dbReference type="AlphaFoldDB" id="D4S330"/>
<accession>D4S330</accession>
<comment type="caution">
    <text evidence="1">The sequence shown here is derived from an EMBL/GenBank/DDBJ whole genome shotgun (WGS) entry which is preliminary data.</text>
</comment>
<dbReference type="HOGENOM" id="CLU_1159412_0_0_9"/>
<evidence type="ECO:0000313" key="2">
    <source>
        <dbReference type="Proteomes" id="UP000006238"/>
    </source>
</evidence>
<evidence type="ECO:0000313" key="1">
    <source>
        <dbReference type="EMBL" id="EFF67311.1"/>
    </source>
</evidence>
<keyword evidence="2" id="KW-1185">Reference proteome</keyword>
<sequence length="239" mass="28456">MLMRYIKRNILIVILMVTIFLLTGCGKSYEKKIEEKYGIEIETDDKDDLKKVDTYFSKLPKGFIEELKKYDDYDNRTIKIVLKKSYDEQTRVKYDISTGDCWYIDSSQDLEDQISYCVIQSVIFNMVNRKDRDGLLLKWNDFNPEDYKYGDDDKYAEYFYGNTSKENAYFIDPKPLQSAGDDATTIFILLMKSDYDLDDLFKNSPKIRDKAKYLCEEIERAFETVDETAYWNRYFTETK</sequence>
<proteinExistence type="predicted"/>